<keyword evidence="1" id="KW-0812">Transmembrane</keyword>
<feature type="transmembrane region" description="Helical" evidence="1">
    <location>
        <begin position="91"/>
        <end position="109"/>
    </location>
</feature>
<evidence type="ECO:0000313" key="2">
    <source>
        <dbReference type="EMBL" id="KPJ73810.1"/>
    </source>
</evidence>
<dbReference type="EMBL" id="LJNI01000027">
    <property type="protein sequence ID" value="KPJ73810.1"/>
    <property type="molecule type" value="Genomic_DNA"/>
</dbReference>
<sequence>MSPDPWIWIGAFLTLMIFSFLYKDNPFYKFGEHLFVGVANGYYIALYWHNSLKPNLFDQLAAGNYIYIVPLLLGLMYFTRFIPKVSWLVRIPIGFMIGWGAGISIPAYFQAEILRQLQGTVVTPESFIDPTNGIWAMIILIGVVCTLIYFFFSREHKGFLGHTSRLGIIFIMIGFGASFGYTVMARVSLLIGRIQFLLGPWLGLIQ</sequence>
<gene>
    <name evidence="2" type="ORF">AMJ52_03140</name>
</gene>
<feature type="transmembrane region" description="Helical" evidence="1">
    <location>
        <begin position="62"/>
        <end position="79"/>
    </location>
</feature>
<evidence type="ECO:0000313" key="3">
    <source>
        <dbReference type="Proteomes" id="UP000051012"/>
    </source>
</evidence>
<keyword evidence="1" id="KW-0472">Membrane</keyword>
<proteinExistence type="predicted"/>
<dbReference type="Proteomes" id="UP000051012">
    <property type="component" value="Unassembled WGS sequence"/>
</dbReference>
<feature type="transmembrane region" description="Helical" evidence="1">
    <location>
        <begin position="164"/>
        <end position="181"/>
    </location>
</feature>
<reference evidence="2 3" key="1">
    <citation type="journal article" date="2015" name="Microbiome">
        <title>Genomic resolution of linkages in carbon, nitrogen, and sulfur cycling among widespread estuary sediment bacteria.</title>
        <authorList>
            <person name="Baker B.J."/>
            <person name="Lazar C.S."/>
            <person name="Teske A.P."/>
            <person name="Dick G.J."/>
        </authorList>
    </citation>
    <scope>NUCLEOTIDE SEQUENCE [LARGE SCALE GENOMIC DNA]</scope>
    <source>
        <strain evidence="2">DG_78</strain>
    </source>
</reference>
<evidence type="ECO:0000256" key="1">
    <source>
        <dbReference type="SAM" id="Phobius"/>
    </source>
</evidence>
<feature type="transmembrane region" description="Helical" evidence="1">
    <location>
        <begin position="134"/>
        <end position="152"/>
    </location>
</feature>
<dbReference type="AlphaFoldDB" id="A0A0S7YGC3"/>
<keyword evidence="1" id="KW-1133">Transmembrane helix</keyword>
<protein>
    <submittedName>
        <fullName evidence="2">Uncharacterized protein</fullName>
    </submittedName>
</protein>
<feature type="transmembrane region" description="Helical" evidence="1">
    <location>
        <begin position="34"/>
        <end position="50"/>
    </location>
</feature>
<accession>A0A0S7YGC3</accession>
<comment type="caution">
    <text evidence="2">The sequence shown here is derived from an EMBL/GenBank/DDBJ whole genome shotgun (WGS) entry which is preliminary data.</text>
</comment>
<feature type="transmembrane region" description="Helical" evidence="1">
    <location>
        <begin position="6"/>
        <end position="22"/>
    </location>
</feature>
<organism evidence="2 3">
    <name type="scientific">candidate division TA06 bacterium DG_78</name>
    <dbReference type="NCBI Taxonomy" id="1703772"/>
    <lineage>
        <taxon>Bacteria</taxon>
        <taxon>Bacteria division TA06</taxon>
    </lineage>
</organism>
<name>A0A0S7YGC3_UNCT6</name>